<gene>
    <name evidence="6" type="ORF">Lsan_1206</name>
</gene>
<keyword evidence="1" id="KW-0175">Coiled coil</keyword>
<evidence type="ECO:0000256" key="1">
    <source>
        <dbReference type="SAM" id="Coils"/>
    </source>
</evidence>
<organism evidence="6 7">
    <name type="scientific">Legionella santicrucis</name>
    <dbReference type="NCBI Taxonomy" id="45074"/>
    <lineage>
        <taxon>Bacteria</taxon>
        <taxon>Pseudomonadati</taxon>
        <taxon>Pseudomonadota</taxon>
        <taxon>Gammaproteobacteria</taxon>
        <taxon>Legionellales</taxon>
        <taxon>Legionellaceae</taxon>
        <taxon>Legionella</taxon>
    </lineage>
</organism>
<dbReference type="GO" id="GO:0016579">
    <property type="term" value="P:protein deubiquitination"/>
    <property type="evidence" value="ECO:0007669"/>
    <property type="project" value="InterPro"/>
</dbReference>
<dbReference type="Pfam" id="PF19049">
    <property type="entry name" value="SidE_DUB"/>
    <property type="match status" value="1"/>
</dbReference>
<dbReference type="OrthoDB" id="5647340at2"/>
<evidence type="ECO:0000313" key="7">
    <source>
        <dbReference type="Proteomes" id="UP000054703"/>
    </source>
</evidence>
<name>A0A0W0Z3U0_9GAMM</name>
<feature type="region of interest" description="Disordered" evidence="2">
    <location>
        <begin position="256"/>
        <end position="277"/>
    </location>
</feature>
<evidence type="ECO:0000256" key="2">
    <source>
        <dbReference type="SAM" id="MobiDB-lite"/>
    </source>
</evidence>
<proteinExistence type="predicted"/>
<dbReference type="EMBL" id="LNYU01000024">
    <property type="protein sequence ID" value="KTD63773.1"/>
    <property type="molecule type" value="Genomic_DNA"/>
</dbReference>
<evidence type="ECO:0000313" key="6">
    <source>
        <dbReference type="EMBL" id="KTD63773.1"/>
    </source>
</evidence>
<accession>A0A0W0Z3U0</accession>
<comment type="caution">
    <text evidence="6">The sequence shown here is derived from an EMBL/GenBank/DDBJ whole genome shotgun (WGS) entry which is preliminary data.</text>
</comment>
<dbReference type="Pfam" id="PF12252">
    <property type="entry name" value="SidE_PDE"/>
    <property type="match status" value="1"/>
</dbReference>
<evidence type="ECO:0000259" key="3">
    <source>
        <dbReference type="Pfam" id="PF12252"/>
    </source>
</evidence>
<feature type="coiled-coil region" evidence="1">
    <location>
        <begin position="1289"/>
        <end position="1316"/>
    </location>
</feature>
<dbReference type="InterPro" id="IPR021014">
    <property type="entry name" value="SidE_PDE"/>
</dbReference>
<protein>
    <recommendedName>
        <fullName evidence="8">Homologous to SidE substrate of Dot/Icm secretion system</fullName>
    </recommendedName>
</protein>
<feature type="domain" description="SidE mono-ADP-ribosyltransferase" evidence="4">
    <location>
        <begin position="652"/>
        <end position="989"/>
    </location>
</feature>
<dbReference type="InterPro" id="IPR043934">
    <property type="entry name" value="SidE_DUB"/>
</dbReference>
<reference evidence="6 7" key="1">
    <citation type="submission" date="2015-11" db="EMBL/GenBank/DDBJ databases">
        <title>Genomic analysis of 38 Legionella species identifies large and diverse effector repertoires.</title>
        <authorList>
            <person name="Burstein D."/>
            <person name="Amaro F."/>
            <person name="Zusman T."/>
            <person name="Lifshitz Z."/>
            <person name="Cohen O."/>
            <person name="Gilbert J.A."/>
            <person name="Pupko T."/>
            <person name="Shuman H.A."/>
            <person name="Segal G."/>
        </authorList>
    </citation>
    <scope>NUCLEOTIDE SEQUENCE [LARGE SCALE GENOMIC DNA]</scope>
    <source>
        <strain evidence="6 7">SC-63-C7</strain>
    </source>
</reference>
<feature type="domain" description="SidE PDE" evidence="3">
    <location>
        <begin position="247"/>
        <end position="463"/>
    </location>
</feature>
<evidence type="ECO:0008006" key="8">
    <source>
        <dbReference type="Google" id="ProtNLM"/>
    </source>
</evidence>
<dbReference type="Pfam" id="PF19048">
    <property type="entry name" value="SidE_mART"/>
    <property type="match status" value="1"/>
</dbReference>
<evidence type="ECO:0000259" key="4">
    <source>
        <dbReference type="Pfam" id="PF19048"/>
    </source>
</evidence>
<keyword evidence="7" id="KW-1185">Reference proteome</keyword>
<evidence type="ECO:0000259" key="5">
    <source>
        <dbReference type="Pfam" id="PF19049"/>
    </source>
</evidence>
<dbReference type="GO" id="GO:0106274">
    <property type="term" value="F:NAD+-protein-arginine ADP-ribosyltransferase activity"/>
    <property type="evidence" value="ECO:0007669"/>
    <property type="project" value="InterPro"/>
</dbReference>
<sequence length="1570" mass="177688">MPKYVKGVELTQDGMHAIFERMGQDITSGIIYNGNPDIRIDVLNQQGFMPILTGVNPTQESGHWIMLIKGQGNQYYLFDPLGEGSGKGYKNILTKKLPQGATLSVIPNGAGLNMGLCGYWVASAGVRAHTALTGDNPPTLENLGQTITQEMQNELDGNGYGEIAGWLQAVANDFPVGDVKTDATALRRATEKELQIDSPTLIFTGKTTTTKEVPISTVSQTVPSTILNSTILDNDVDVHGVVNYVHKEYLRYPYPGPLKNPKAPTEGRLQPNEGPDRTTHGLAHTIRTMACAEVMVEEARKAKFRGEKLGKAQDGRTLADVTPEELKKTLIAQAFFVVGRDDERSGYDDKLKRNFYEEYHKKSEQAFRKYVEENKLIGKIFKDQKEVDLYAAIVLDERHSWDQTPAHILINQGHMVDLMRVKSPSEVVVERAYNTLKNSVGSLGAEVVLRTHREFFLATGSAVPSFNPQAKENLRAEEPYENMVSQKYVVEKGKTINTLEEARRVASNYRLNDNERFVTIREHITIEENNIHSEEAKKLFKEGGAYENPYSGEKYAIKKGKDLNSINDIRAINSKSLITEDERLVTIKEYYSLPEIQNKFPGYNTQLTESPATDFARTCEQKPSVCLGAIKETRQQIKLNAVKEVLQTSSDKKRKQANIDEIAAAQIIRQIMANPDVIQDDHVLLNGQKLEEQFFRDLLAKCDMAVVGSLLNNTDINNIDRLMQHEKDTEFHSTDPKAVPVKIGETWNEEIRKKGSEYRDKIKYDLIFLMQNDAWYYSRVNAIAQNRDKGSTFKEVMFTALLTPLTSKALVDTHGRASSPKLLYRGLSFSEDFQNKLVNQANTIIANSAKHLFTDLSAQDFMQIKLNDLSKISARTNASNSVNIEVPRTIFDSNTVFEINDPEGLLQAKQVGTHVLDSEDEFSFYLPDDVALVPTKVTLDGKTSTGADRYIITFTTIKSPDFIQRHESGFAVNSLIKIQNAKVVETINAIKTEVPEDLEEKLFTLQLKMVEQSHLPIRGGFLDKILHYFSGKDDQKISLERKIFLNEKVIPKLRECHNALRLNNMDMLQRALANFPSDKKWSHFTSGAAKTAKMEMDNLRPLIEKKIALQRQLSPLMKCQDTLEKQQLTEALKTLESMPSDNDMSNISSISSSLKEQIQRTKQEMAENLKPLQHATITPLLIDTEQVRKRYETLITNITQRTTALDTAKLDDVTSIKKELFNSNALHEEVRVLRNEKVRLYSETDTVDFADVEKLEEQLRTIHNKLYDAYVVKVTEKIDLLEDKKPKNLTAVKEMISSFNEQLAEVEQLRQEKIRKHGTSKAPLNLSDVDGLKDRLQKVNQFLTKALISNIRVSLNQMEVTTFDAQTKEAQHNLQLLDKLAKTLDDSDTSQKHKAEIVKLNEFFVEKQKAYPAMMQLHFKSEALIIQLRELCEAHHVNSAKSRKIKTENRWMLQGLTDLIGLTTDERPALAKKGKLLDKFKKDLNNDKYNIQELINILAKRSPDELEEVIGIPTESAVKLHALLKNLSHSTTFVAKIEERAKLSDDVLVALNQTAMQHVVKEELQKTIEL</sequence>
<feature type="domain" description="SidE DUB" evidence="5">
    <location>
        <begin position="1"/>
        <end position="172"/>
    </location>
</feature>
<dbReference type="Proteomes" id="UP000054703">
    <property type="component" value="Unassembled WGS sequence"/>
</dbReference>
<dbReference type="STRING" id="45074.Lsan_1206"/>
<dbReference type="RefSeq" id="WP_058513605.1">
    <property type="nucleotide sequence ID" value="NZ_CAAAIH010000003.1"/>
</dbReference>
<dbReference type="PATRIC" id="fig|45074.5.peg.1285"/>
<dbReference type="InterPro" id="IPR043935">
    <property type="entry name" value="SidE_mART"/>
</dbReference>